<sequence>MSKIINYSFLYFYLIFVQFTLIKCEINSTQPTTNSEKELEQTSTTLTSLTENKENDTKIPREATNELPNPGEIADPSLVPVHLEKPEYRPVAANNPMPVVTENPKEESTSISTTIINLGEGEKEENKIIEEIITTTTIPSEGEQTEIITLKPKEEQKEAGKEEETTEEPKSEKKEGEEKEGEGGGEKKGNEAETPPPDTSTTPPTDIVETTTLEEQNNLDEEELIKLMTEALKRSNLAIQNVTLILPGDTNPTLLQTFLQTLLNNNNLVNDQQKNNLMPAPLFPSNQFWPPAANIPPPNTVYTSSFNIPQQRPTRPFYLIKVEQLNDWIKSGKNIKILDASYDPEPLPIDHIKFYSDYYAKWDKLLLEKRNLQFERSHLEGAIPFNLNIATYPSWNERQSLYSPQLFQQYIQRLGIDQNDQLVIYGRGPNGGMLESARVWFLFRIYGHENVGIVDGGLEALQNSDFELTNGTTENISLGNWTAKFRDDLLSTFEELTTVDNYGYCILSRLFWYNFLDSRPRNEFFGLSGIYETQRGHLTGSKPFPADELVTPKGFLLSTEEILKKLTQIGYNRNYQTIVFGNTADEASLILLALALVQDTKAKLYNGGIEEIKRRAPYLIKN</sequence>
<feature type="region of interest" description="Disordered" evidence="3">
    <location>
        <begin position="134"/>
        <end position="206"/>
    </location>
</feature>
<dbReference type="Proteomes" id="UP000580250">
    <property type="component" value="Unassembled WGS sequence"/>
</dbReference>
<accession>A0A6V7VKB8</accession>
<evidence type="ECO:0000259" key="5">
    <source>
        <dbReference type="PROSITE" id="PS50206"/>
    </source>
</evidence>
<keyword evidence="1" id="KW-0808">Transferase</keyword>
<organism evidence="6 7">
    <name type="scientific">Meloidogyne enterolobii</name>
    <name type="common">Root-knot nematode worm</name>
    <name type="synonym">Meloidogyne mayaguensis</name>
    <dbReference type="NCBI Taxonomy" id="390850"/>
    <lineage>
        <taxon>Eukaryota</taxon>
        <taxon>Metazoa</taxon>
        <taxon>Ecdysozoa</taxon>
        <taxon>Nematoda</taxon>
        <taxon>Chromadorea</taxon>
        <taxon>Rhabditida</taxon>
        <taxon>Tylenchina</taxon>
        <taxon>Tylenchomorpha</taxon>
        <taxon>Tylenchoidea</taxon>
        <taxon>Meloidogynidae</taxon>
        <taxon>Meloidogyninae</taxon>
        <taxon>Meloidogyne</taxon>
    </lineage>
</organism>
<evidence type="ECO:0000313" key="6">
    <source>
        <dbReference type="EMBL" id="CAD2174828.1"/>
    </source>
</evidence>
<feature type="compositionally biased region" description="Low complexity" evidence="3">
    <location>
        <begin position="41"/>
        <end position="50"/>
    </location>
</feature>
<gene>
    <name evidence="6" type="ORF">MENT_LOCUS26522</name>
</gene>
<dbReference type="GO" id="GO:0004792">
    <property type="term" value="F:thiosulfate-cyanide sulfurtransferase activity"/>
    <property type="evidence" value="ECO:0007669"/>
    <property type="project" value="TreeGrafter"/>
</dbReference>
<dbReference type="Gene3D" id="3.40.250.10">
    <property type="entry name" value="Rhodanese-like domain"/>
    <property type="match status" value="2"/>
</dbReference>
<dbReference type="PANTHER" id="PTHR11364:SF7">
    <property type="entry name" value="THIOSULFATE SULFURTRANSFERASE MPST-1-RELATED"/>
    <property type="match status" value="1"/>
</dbReference>
<proteinExistence type="predicted"/>
<feature type="compositionally biased region" description="Basic and acidic residues" evidence="3">
    <location>
        <begin position="151"/>
        <end position="191"/>
    </location>
</feature>
<reference evidence="6 7" key="1">
    <citation type="submission" date="2020-08" db="EMBL/GenBank/DDBJ databases">
        <authorList>
            <person name="Koutsovoulos G."/>
            <person name="Danchin GJ E."/>
        </authorList>
    </citation>
    <scope>NUCLEOTIDE SEQUENCE [LARGE SCALE GENOMIC DNA]</scope>
</reference>
<dbReference type="CDD" id="cd01448">
    <property type="entry name" value="TST_Repeat_1"/>
    <property type="match status" value="1"/>
</dbReference>
<evidence type="ECO:0000256" key="1">
    <source>
        <dbReference type="ARBA" id="ARBA00022679"/>
    </source>
</evidence>
<name>A0A6V7VKB8_MELEN</name>
<dbReference type="InterPro" id="IPR045078">
    <property type="entry name" value="TST/MPST-like"/>
</dbReference>
<dbReference type="Pfam" id="PF00581">
    <property type="entry name" value="Rhodanese"/>
    <property type="match status" value="2"/>
</dbReference>
<dbReference type="PROSITE" id="PS50206">
    <property type="entry name" value="RHODANESE_3"/>
    <property type="match status" value="2"/>
</dbReference>
<feature type="domain" description="Rhodanese" evidence="5">
    <location>
        <begin position="515"/>
        <end position="621"/>
    </location>
</feature>
<evidence type="ECO:0000256" key="4">
    <source>
        <dbReference type="SAM" id="SignalP"/>
    </source>
</evidence>
<keyword evidence="4" id="KW-0732">Signal</keyword>
<dbReference type="SUPFAM" id="SSF52821">
    <property type="entry name" value="Rhodanese/Cell cycle control phosphatase"/>
    <property type="match status" value="2"/>
</dbReference>
<evidence type="ECO:0000256" key="3">
    <source>
        <dbReference type="SAM" id="MobiDB-lite"/>
    </source>
</evidence>
<evidence type="ECO:0000256" key="2">
    <source>
        <dbReference type="ARBA" id="ARBA00022737"/>
    </source>
</evidence>
<dbReference type="EMBL" id="CAJEWN010000243">
    <property type="protein sequence ID" value="CAD2174828.1"/>
    <property type="molecule type" value="Genomic_DNA"/>
</dbReference>
<dbReference type="OrthoDB" id="270167at2759"/>
<evidence type="ECO:0000313" key="7">
    <source>
        <dbReference type="Proteomes" id="UP000580250"/>
    </source>
</evidence>
<protein>
    <recommendedName>
        <fullName evidence="5">Rhodanese domain-containing protein</fullName>
    </recommendedName>
</protein>
<feature type="domain" description="Rhodanese" evidence="5">
    <location>
        <begin position="373"/>
        <end position="470"/>
    </location>
</feature>
<dbReference type="PANTHER" id="PTHR11364">
    <property type="entry name" value="THIOSULFATE SULFERTANSFERASE"/>
    <property type="match status" value="1"/>
</dbReference>
<dbReference type="AlphaFoldDB" id="A0A6V7VKB8"/>
<feature type="chain" id="PRO_5027861296" description="Rhodanese domain-containing protein" evidence="4">
    <location>
        <begin position="25"/>
        <end position="622"/>
    </location>
</feature>
<keyword evidence="2" id="KW-0677">Repeat</keyword>
<feature type="region of interest" description="Disordered" evidence="3">
    <location>
        <begin position="29"/>
        <end position="56"/>
    </location>
</feature>
<comment type="caution">
    <text evidence="6">The sequence shown here is derived from an EMBL/GenBank/DDBJ whole genome shotgun (WGS) entry which is preliminary data.</text>
</comment>
<dbReference type="SMART" id="SM00450">
    <property type="entry name" value="RHOD"/>
    <property type="match status" value="2"/>
</dbReference>
<dbReference type="InterPro" id="IPR001763">
    <property type="entry name" value="Rhodanese-like_dom"/>
</dbReference>
<dbReference type="InterPro" id="IPR036873">
    <property type="entry name" value="Rhodanese-like_dom_sf"/>
</dbReference>
<feature type="signal peptide" evidence="4">
    <location>
        <begin position="1"/>
        <end position="24"/>
    </location>
</feature>
<dbReference type="GO" id="GO:0005739">
    <property type="term" value="C:mitochondrion"/>
    <property type="evidence" value="ECO:0007669"/>
    <property type="project" value="TreeGrafter"/>
</dbReference>